<gene>
    <name evidence="2" type="ORF">KSB_08440</name>
</gene>
<dbReference type="InterPro" id="IPR038071">
    <property type="entry name" value="UROD/MetE-like_sf"/>
</dbReference>
<accession>A0ABQ3UI30</accession>
<dbReference type="PANTHER" id="PTHR47099:SF1">
    <property type="entry name" value="METHYLCOBAMIDE:COM METHYLTRANSFERASE MTBA"/>
    <property type="match status" value="1"/>
</dbReference>
<dbReference type="Pfam" id="PF01208">
    <property type="entry name" value="URO-D"/>
    <property type="match status" value="1"/>
</dbReference>
<dbReference type="SUPFAM" id="SSF51726">
    <property type="entry name" value="UROD/MetE-like"/>
    <property type="match status" value="1"/>
</dbReference>
<organism evidence="2 3">
    <name type="scientific">Ktedonobacter robiniae</name>
    <dbReference type="NCBI Taxonomy" id="2778365"/>
    <lineage>
        <taxon>Bacteria</taxon>
        <taxon>Bacillati</taxon>
        <taxon>Chloroflexota</taxon>
        <taxon>Ktedonobacteria</taxon>
        <taxon>Ktedonobacterales</taxon>
        <taxon>Ktedonobacteraceae</taxon>
        <taxon>Ktedonobacter</taxon>
    </lineage>
</organism>
<name>A0ABQ3UI30_9CHLR</name>
<dbReference type="RefSeq" id="WP_201369285.1">
    <property type="nucleotide sequence ID" value="NZ_BNJG01000001.1"/>
</dbReference>
<comment type="caution">
    <text evidence="2">The sequence shown here is derived from an EMBL/GenBank/DDBJ whole genome shotgun (WGS) entry which is preliminary data.</text>
</comment>
<dbReference type="Gene3D" id="3.20.20.210">
    <property type="match status" value="1"/>
</dbReference>
<dbReference type="InterPro" id="IPR000257">
    <property type="entry name" value="Uroporphyrinogen_deCOase"/>
</dbReference>
<evidence type="ECO:0000313" key="3">
    <source>
        <dbReference type="Proteomes" id="UP000654345"/>
    </source>
</evidence>
<evidence type="ECO:0000259" key="1">
    <source>
        <dbReference type="Pfam" id="PF01208"/>
    </source>
</evidence>
<proteinExistence type="predicted"/>
<dbReference type="EMBL" id="BNJG01000001">
    <property type="protein sequence ID" value="GHO52369.1"/>
    <property type="molecule type" value="Genomic_DNA"/>
</dbReference>
<protein>
    <submittedName>
        <fullName evidence="2">Uroporphyrinogen decarboxylase</fullName>
    </submittedName>
</protein>
<sequence length="317" mass="35164">MSSMTPGERVRAAVAGEEVDRVPLCFWHHFRPEGSGTRLAELTKHFFVDTFKLDIAKIMPDLPYPAPDTGQITVEQMRFLPRLDLDMPSFREQVTCVRTLRGMLGDDYPILLTLFSPLTYAIRFLGKEQALAAAKNQPDLLGEGLGTIAANLHKLMEAALEAGASGIFFSCMGATTADLTLDEYAAVGYPYDIQALHGANGGWLNTIHIHADPNQGTDQIYFEFFDRYPAQVLSWSDRLTGPNLEEARTLTEKCLMGGLFERGPLTHGSETEIENEMLSAIIQTKGHKLILANGCSIPDDTPEQWLHTARKLIDNPR</sequence>
<dbReference type="Proteomes" id="UP000654345">
    <property type="component" value="Unassembled WGS sequence"/>
</dbReference>
<feature type="domain" description="Uroporphyrinogen decarboxylase (URO-D)" evidence="1">
    <location>
        <begin position="73"/>
        <end position="308"/>
    </location>
</feature>
<keyword evidence="3" id="KW-1185">Reference proteome</keyword>
<reference evidence="2 3" key="1">
    <citation type="journal article" date="2021" name="Int. J. Syst. Evol. Microbiol.">
        <title>Reticulibacter mediterranei gen. nov., sp. nov., within the new family Reticulibacteraceae fam. nov., and Ktedonospora formicarum gen. nov., sp. nov., Ktedonobacter robiniae sp. nov., Dictyobacter formicarum sp. nov. and Dictyobacter arantiisoli sp. nov., belonging to the class Ktedonobacteria.</title>
        <authorList>
            <person name="Yabe S."/>
            <person name="Zheng Y."/>
            <person name="Wang C.M."/>
            <person name="Sakai Y."/>
            <person name="Abe K."/>
            <person name="Yokota A."/>
            <person name="Donadio S."/>
            <person name="Cavaletti L."/>
            <person name="Monciardini P."/>
        </authorList>
    </citation>
    <scope>NUCLEOTIDE SEQUENCE [LARGE SCALE GENOMIC DNA]</scope>
    <source>
        <strain evidence="2 3">SOSP1-30</strain>
    </source>
</reference>
<evidence type="ECO:0000313" key="2">
    <source>
        <dbReference type="EMBL" id="GHO52369.1"/>
    </source>
</evidence>
<dbReference type="InterPro" id="IPR052024">
    <property type="entry name" value="Methanogen_methyltrans"/>
</dbReference>
<dbReference type="PANTHER" id="PTHR47099">
    <property type="entry name" value="METHYLCOBAMIDE:COM METHYLTRANSFERASE MTBA"/>
    <property type="match status" value="1"/>
</dbReference>